<feature type="non-terminal residue" evidence="1">
    <location>
        <position position="1"/>
    </location>
</feature>
<keyword evidence="2" id="KW-1185">Reference proteome</keyword>
<dbReference type="Proteomes" id="UP000789342">
    <property type="component" value="Unassembled WGS sequence"/>
</dbReference>
<reference evidence="1" key="1">
    <citation type="submission" date="2021-06" db="EMBL/GenBank/DDBJ databases">
        <authorList>
            <person name="Kallberg Y."/>
            <person name="Tangrot J."/>
            <person name="Rosling A."/>
        </authorList>
    </citation>
    <scope>NUCLEOTIDE SEQUENCE</scope>
    <source>
        <strain evidence="1">CL551</strain>
    </source>
</reference>
<comment type="caution">
    <text evidence="1">The sequence shown here is derived from an EMBL/GenBank/DDBJ whole genome shotgun (WGS) entry which is preliminary data.</text>
</comment>
<gene>
    <name evidence="1" type="ORF">AMORRO_LOCUS3644</name>
</gene>
<protein>
    <submittedName>
        <fullName evidence="1">9790_t:CDS:1</fullName>
    </submittedName>
</protein>
<dbReference type="AlphaFoldDB" id="A0A9N8ZWW6"/>
<dbReference type="EMBL" id="CAJVPV010001829">
    <property type="protein sequence ID" value="CAG8509297.1"/>
    <property type="molecule type" value="Genomic_DNA"/>
</dbReference>
<dbReference type="OrthoDB" id="2362760at2759"/>
<evidence type="ECO:0000313" key="2">
    <source>
        <dbReference type="Proteomes" id="UP000789342"/>
    </source>
</evidence>
<accession>A0A9N8ZWW6</accession>
<evidence type="ECO:0000313" key="1">
    <source>
        <dbReference type="EMBL" id="CAG8509297.1"/>
    </source>
</evidence>
<organism evidence="1 2">
    <name type="scientific">Acaulospora morrowiae</name>
    <dbReference type="NCBI Taxonomy" id="94023"/>
    <lineage>
        <taxon>Eukaryota</taxon>
        <taxon>Fungi</taxon>
        <taxon>Fungi incertae sedis</taxon>
        <taxon>Mucoromycota</taxon>
        <taxon>Glomeromycotina</taxon>
        <taxon>Glomeromycetes</taxon>
        <taxon>Diversisporales</taxon>
        <taxon>Acaulosporaceae</taxon>
        <taxon>Acaulospora</taxon>
    </lineage>
</organism>
<name>A0A9N8ZWW6_9GLOM</name>
<sequence>MLNFIACVSGKESVNSLRVIGAVKINDEEPLNSDQIRSNINKLKSKLKKVTNTIYQCLFFAVSNIPISTLTWRDPLGSQVISDKSDVVKNLPKNLRDSFMKPVREMVPQSLPSIIENTCDEFVKKFVSRNNRLPQALLHDGTWKESDEKLVEVANGILETLSNSWNNPAFGPEHAESLNEGTYVTNMILPALQASLKNLPYGKTCYITTFERQSIASADRRGEGRSGRRSDIIFVKIEDDYVKLWREVNDGMYWVYKSRRPEKDQFGIIGLQVAGSLLRLSVLIRDSANVDR</sequence>
<proteinExistence type="predicted"/>